<dbReference type="PANTHER" id="PTHR34144:SF5">
    <property type="entry name" value="ALPHA-1,3-MANNOSYLTRANSFERASE CMT1"/>
    <property type="match status" value="1"/>
</dbReference>
<reference evidence="2" key="2">
    <citation type="journal article" date="2023" name="IMA Fungus">
        <title>Comparative genomic study of the Penicillium genus elucidates a diverse pangenome and 15 lateral gene transfer events.</title>
        <authorList>
            <person name="Petersen C."/>
            <person name="Sorensen T."/>
            <person name="Nielsen M.R."/>
            <person name="Sondergaard T.E."/>
            <person name="Sorensen J.L."/>
            <person name="Fitzpatrick D.A."/>
            <person name="Frisvad J.C."/>
            <person name="Nielsen K.L."/>
        </authorList>
    </citation>
    <scope>NUCLEOTIDE SEQUENCE</scope>
    <source>
        <strain evidence="2">IBT 30761</strain>
    </source>
</reference>
<proteinExistence type="predicted"/>
<comment type="caution">
    <text evidence="2">The sequence shown here is derived from an EMBL/GenBank/DDBJ whole genome shotgun (WGS) entry which is preliminary data.</text>
</comment>
<evidence type="ECO:0000256" key="1">
    <source>
        <dbReference type="SAM" id="MobiDB-lite"/>
    </source>
</evidence>
<dbReference type="Pfam" id="PF11735">
    <property type="entry name" value="CAP59_mtransfer"/>
    <property type="match status" value="1"/>
</dbReference>
<organism evidence="2 3">
    <name type="scientific">Penicillium argentinense</name>
    <dbReference type="NCBI Taxonomy" id="1131581"/>
    <lineage>
        <taxon>Eukaryota</taxon>
        <taxon>Fungi</taxon>
        <taxon>Dikarya</taxon>
        <taxon>Ascomycota</taxon>
        <taxon>Pezizomycotina</taxon>
        <taxon>Eurotiomycetes</taxon>
        <taxon>Eurotiomycetidae</taxon>
        <taxon>Eurotiales</taxon>
        <taxon>Aspergillaceae</taxon>
        <taxon>Penicillium</taxon>
    </lineage>
</organism>
<feature type="region of interest" description="Disordered" evidence="1">
    <location>
        <begin position="44"/>
        <end position="64"/>
    </location>
</feature>
<dbReference type="OrthoDB" id="262547at2759"/>
<name>A0A9W9K2N5_9EURO</name>
<accession>A0A9W9K2N5</accession>
<dbReference type="InterPro" id="IPR021047">
    <property type="entry name" value="Mannosyltransferase_CMT1"/>
</dbReference>
<dbReference type="Proteomes" id="UP001149074">
    <property type="component" value="Unassembled WGS sequence"/>
</dbReference>
<evidence type="ECO:0008006" key="4">
    <source>
        <dbReference type="Google" id="ProtNLM"/>
    </source>
</evidence>
<reference evidence="2" key="1">
    <citation type="submission" date="2022-11" db="EMBL/GenBank/DDBJ databases">
        <authorList>
            <person name="Petersen C."/>
        </authorList>
    </citation>
    <scope>NUCLEOTIDE SEQUENCE</scope>
    <source>
        <strain evidence="2">IBT 30761</strain>
    </source>
</reference>
<gene>
    <name evidence="2" type="ORF">N7532_008596</name>
</gene>
<protein>
    <recommendedName>
        <fullName evidence="4">Alpha-1,3-mannosyltransferase CMT1</fullName>
    </recommendedName>
</protein>
<dbReference type="PANTHER" id="PTHR34144">
    <property type="entry name" value="CHROMOSOME 8, WHOLE GENOME SHOTGUN SEQUENCE"/>
    <property type="match status" value="1"/>
</dbReference>
<keyword evidence="3" id="KW-1185">Reference proteome</keyword>
<evidence type="ECO:0000313" key="3">
    <source>
        <dbReference type="Proteomes" id="UP001149074"/>
    </source>
</evidence>
<dbReference type="EMBL" id="JAPQKI010000009">
    <property type="protein sequence ID" value="KAJ5089912.1"/>
    <property type="molecule type" value="Genomic_DNA"/>
</dbReference>
<dbReference type="AlphaFoldDB" id="A0A9W9K2N5"/>
<dbReference type="GeneID" id="81360067"/>
<dbReference type="RefSeq" id="XP_056471894.1">
    <property type="nucleotide sequence ID" value="XM_056621088.1"/>
</dbReference>
<evidence type="ECO:0000313" key="2">
    <source>
        <dbReference type="EMBL" id="KAJ5089912.1"/>
    </source>
</evidence>
<sequence length="474" mass="53077">MRSRQYQVILAAAIVAFGLWFLMVRLHPIDSNWLHNGKVTILDGTKSPESNQQPAPVAEKPDEKPIAVPAGEWDASWKNKEAWFKWLKSSPTLTDESTLPTTHISHEDVSKYVNSILDFEDNATFERLECPSKIPSRYNPMRAAAGSSDQVKYFFALDLYQSAAIIPRLMSSIIEAIRFLGPEHCAISVVEGRSEDGTYEILATLKSRVEAMGGRFFLSTSDINPLGGDYDRIEALATLRNMALHPLKARGPSNWNDKIEGIYSSDAIIIFINDIALCPEDILELVFQHVGQDAHMTCSFDWIYNGSLFYDVWVSRSLVGDTFFEIPHDASWAYSKDMFWNDPIGKQRYEAYQPFQVYSCWGGMVTLDAAPFAEDKVKFRASKPGECYMGEPTLLAKDMYRHGLGKVLAVPAVNVAYSDKEAVGTKLTRGYVGDHVDQSKSSLGQDELVSWKSAPPGMVKCLPNFDQPSWVDPV</sequence>